<keyword evidence="1" id="KW-0547">Nucleotide-binding</keyword>
<sequence>MTDFLTISDLYYAYPASTVDALSDVSLRVAEGEFACVVGPSGCGKSTLLNILSGLSTPTAGSVTLGGIPMVIDGVAQPATRPRLGYLFQDPRLLPWRTVRKNIELALKGAGVPRAQWRERTDRYLAMCELERFSESWPGSLSGGQRQRVAIARALAIEPACVLMDEPFSALDEVTGRSLRGKLLELWAQTGQTFIFITHSIREAVFLADHVYVMAPGPGRVLERITIDIPRPRRYESPEIAEVEGSVVDSVLQYWSTDDNAGTAA</sequence>
<organism evidence="1 2">
    <name type="scientific">Mycolicibacterium parafortuitum</name>
    <name type="common">Mycobacterium parafortuitum</name>
    <dbReference type="NCBI Taxonomy" id="39692"/>
    <lineage>
        <taxon>Bacteria</taxon>
        <taxon>Bacillati</taxon>
        <taxon>Actinomycetota</taxon>
        <taxon>Actinomycetes</taxon>
        <taxon>Mycobacteriales</taxon>
        <taxon>Mycobacteriaceae</taxon>
        <taxon>Mycolicibacterium</taxon>
    </lineage>
</organism>
<comment type="caution">
    <text evidence="1">The sequence shown here is derived from an EMBL/GenBank/DDBJ whole genome shotgun (WGS) entry which is preliminary data.</text>
</comment>
<gene>
    <name evidence="1" type="ORF">OHX15_18595</name>
</gene>
<evidence type="ECO:0000313" key="1">
    <source>
        <dbReference type="EMBL" id="MDZ5087402.1"/>
    </source>
</evidence>
<dbReference type="EMBL" id="JAOXLN010000020">
    <property type="protein sequence ID" value="MDZ5087402.1"/>
    <property type="molecule type" value="Genomic_DNA"/>
</dbReference>
<reference evidence="1 2" key="1">
    <citation type="journal article" date="2021" name="Chemosphere">
        <title>Bioballs carrying a syntrophic Rhodococcus and Mycolicibacterium consortium for simultaneous sorption and biodegradation of fuel oil in contaminated freshwater.</title>
        <authorList>
            <person name="Naloka K."/>
            <person name="Polrit D."/>
            <person name="Muangchinda C."/>
            <person name="Thoetkiattikul H."/>
            <person name="Pinyakong O."/>
        </authorList>
    </citation>
    <scope>NUCLEOTIDE SEQUENCE [LARGE SCALE GENOMIC DNA]</scope>
    <source>
        <strain evidence="1 2">J101</strain>
    </source>
</reference>
<proteinExistence type="predicted"/>
<evidence type="ECO:0000313" key="2">
    <source>
        <dbReference type="Proteomes" id="UP001289645"/>
    </source>
</evidence>
<dbReference type="Proteomes" id="UP001289645">
    <property type="component" value="Unassembled WGS sequence"/>
</dbReference>
<protein>
    <submittedName>
        <fullName evidence="1">ABC transporter ATP-binding protein</fullName>
    </submittedName>
</protein>
<name>A0ACC6MKG8_MYCPF</name>
<keyword evidence="2" id="KW-1185">Reference proteome</keyword>
<keyword evidence="1" id="KW-0067">ATP-binding</keyword>
<accession>A0ACC6MKG8</accession>